<dbReference type="Proteomes" id="UP001167357">
    <property type="component" value="Unassembled WGS sequence"/>
</dbReference>
<evidence type="ECO:0000313" key="3">
    <source>
        <dbReference type="EMBL" id="RFF39243.1"/>
    </source>
</evidence>
<accession>A0A3E1KKP8</accession>
<feature type="compositionally biased region" description="Basic and acidic residues" evidence="1">
    <location>
        <begin position="59"/>
        <end position="68"/>
    </location>
</feature>
<dbReference type="RefSeq" id="WP_116905803.1">
    <property type="nucleotide sequence ID" value="NZ_CP142084.2"/>
</dbReference>
<feature type="compositionally biased region" description="Basic and acidic residues" evidence="1">
    <location>
        <begin position="24"/>
        <end position="49"/>
    </location>
</feature>
<proteinExistence type="predicted"/>
<dbReference type="AlphaFoldDB" id="A0A3E1KKP8"/>
<protein>
    <submittedName>
        <fullName evidence="3">Uncharacterized protein</fullName>
    </submittedName>
</protein>
<evidence type="ECO:0000313" key="2">
    <source>
        <dbReference type="EMBL" id="MCL1550680.1"/>
    </source>
</evidence>
<dbReference type="Proteomes" id="UP000259570">
    <property type="component" value="Unassembled WGS sequence"/>
</dbReference>
<comment type="caution">
    <text evidence="3">The sequence shown here is derived from an EMBL/GenBank/DDBJ whole genome shotgun (WGS) entry which is preliminary data.</text>
</comment>
<organism evidence="3 4">
    <name type="scientific">Xanthomonas nasturtii</name>
    <dbReference type="NCBI Taxonomy" id="1843581"/>
    <lineage>
        <taxon>Bacteria</taxon>
        <taxon>Pseudomonadati</taxon>
        <taxon>Pseudomonadota</taxon>
        <taxon>Gammaproteobacteria</taxon>
        <taxon>Lysobacterales</taxon>
        <taxon>Lysobacteraceae</taxon>
        <taxon>Xanthomonas</taxon>
    </lineage>
</organism>
<evidence type="ECO:0000313" key="5">
    <source>
        <dbReference type="Proteomes" id="UP001167357"/>
    </source>
</evidence>
<reference evidence="2" key="2">
    <citation type="submission" date="2022-04" db="EMBL/GenBank/DDBJ databases">
        <title>Genomic comparison of 19 strains of Xanthomonas nasturtii, a newly emerging watercress pathogen.</title>
        <authorList>
            <person name="Harrison J."/>
            <person name="Greer S."/>
            <person name="Hussain R."/>
            <person name="Lascelles D."/>
            <person name="Roberts M."/>
            <person name="Carter B."/>
            <person name="Bryning A."/>
            <person name="Carroll S."/>
            <person name="Aspin A."/>
            <person name="Cruz L."/>
            <person name="Cruz J."/>
            <person name="Grant M."/>
            <person name="Vicente J."/>
            <person name="Studholme D.J."/>
        </authorList>
    </citation>
    <scope>NUCLEOTIDE SEQUENCE</scope>
    <source>
        <strain evidence="2">10016B</strain>
    </source>
</reference>
<reference evidence="3 4" key="1">
    <citation type="submission" date="2018-08" db="EMBL/GenBank/DDBJ databases">
        <title>Genome sequencing of X. nasturtii WHRI 8984.</title>
        <authorList>
            <person name="Studholme D.J."/>
            <person name="Mchugh J."/>
            <person name="Vicente J."/>
        </authorList>
    </citation>
    <scope>NUCLEOTIDE SEQUENCE [LARGE SCALE GENOMIC DNA]</scope>
    <source>
        <strain evidence="3 4">WHRI 8984</strain>
    </source>
</reference>
<gene>
    <name evidence="3" type="ORF">DZD52_10415</name>
    <name evidence="2" type="ORF">M3O51_04910</name>
</gene>
<feature type="region of interest" description="Disordered" evidence="1">
    <location>
        <begin position="1"/>
        <end position="68"/>
    </location>
</feature>
<dbReference type="EMBL" id="QUZM01000016">
    <property type="protein sequence ID" value="RFF39243.1"/>
    <property type="molecule type" value="Genomic_DNA"/>
</dbReference>
<dbReference type="EMBL" id="JAMBED010000006">
    <property type="protein sequence ID" value="MCL1550680.1"/>
    <property type="molecule type" value="Genomic_DNA"/>
</dbReference>
<keyword evidence="5" id="KW-1185">Reference proteome</keyword>
<evidence type="ECO:0000313" key="4">
    <source>
        <dbReference type="Proteomes" id="UP000259570"/>
    </source>
</evidence>
<name>A0A3E1KKP8_9XANT</name>
<dbReference type="GeneID" id="97212438"/>
<evidence type="ECO:0000256" key="1">
    <source>
        <dbReference type="SAM" id="MobiDB-lite"/>
    </source>
</evidence>
<sequence length="139" mass="15066">MLPGASQGEAVDARDTIAQPTRAQPEHRADDGHQPLDDSQTRRDAERVQETAADAGIRGSDHSEASSLREFDRLLVTAPRVLTEGSDAYASGAVTAGSKMAMAWKDVPRAVSTLTRQQLDDQGFLGFERAMDQAFDPRL</sequence>